<protein>
    <submittedName>
        <fullName evidence="1">Uncharacterized protein</fullName>
    </submittedName>
</protein>
<name>A0A0F9T6H2_9ZZZZ</name>
<dbReference type="EMBL" id="LAZR01000401">
    <property type="protein sequence ID" value="KKN70522.1"/>
    <property type="molecule type" value="Genomic_DNA"/>
</dbReference>
<organism evidence="1">
    <name type="scientific">marine sediment metagenome</name>
    <dbReference type="NCBI Taxonomy" id="412755"/>
    <lineage>
        <taxon>unclassified sequences</taxon>
        <taxon>metagenomes</taxon>
        <taxon>ecological metagenomes</taxon>
    </lineage>
</organism>
<reference evidence="1" key="1">
    <citation type="journal article" date="2015" name="Nature">
        <title>Complex archaea that bridge the gap between prokaryotes and eukaryotes.</title>
        <authorList>
            <person name="Spang A."/>
            <person name="Saw J.H."/>
            <person name="Jorgensen S.L."/>
            <person name="Zaremba-Niedzwiedzka K."/>
            <person name="Martijn J."/>
            <person name="Lind A.E."/>
            <person name="van Eijk R."/>
            <person name="Schleper C."/>
            <person name="Guy L."/>
            <person name="Ettema T.J."/>
        </authorList>
    </citation>
    <scope>NUCLEOTIDE SEQUENCE</scope>
</reference>
<dbReference type="AlphaFoldDB" id="A0A0F9T6H2"/>
<sequence length="169" mass="18900">MSLEDNTTCALCLVDFVDGDEVRPIHPTQGLVFPTSHTFPDAINIFGATMVGICRDDHTEPHIHEKCINAWEDKFNLKTPATREEAAETAGIPRFSVFSLTDAEYTADEISEIFDSTLDEEDEMEQALIAEVEEEDKEADCPVGCPHKLYLHKEITDQVLLCSLCDCSF</sequence>
<comment type="caution">
    <text evidence="1">The sequence shown here is derived from an EMBL/GenBank/DDBJ whole genome shotgun (WGS) entry which is preliminary data.</text>
</comment>
<evidence type="ECO:0000313" key="1">
    <source>
        <dbReference type="EMBL" id="KKN70522.1"/>
    </source>
</evidence>
<proteinExistence type="predicted"/>
<gene>
    <name evidence="1" type="ORF">LCGC14_0429530</name>
</gene>
<accession>A0A0F9T6H2</accession>